<name>A0A4Y2QDH5_ARAVE</name>
<dbReference type="EMBL" id="BGPR01013370">
    <property type="protein sequence ID" value="GBN60346.1"/>
    <property type="molecule type" value="Genomic_DNA"/>
</dbReference>
<dbReference type="AlphaFoldDB" id="A0A4Y2QDH5"/>
<keyword evidence="3" id="KW-1185">Reference proteome</keyword>
<comment type="caution">
    <text evidence="2">The sequence shown here is derived from an EMBL/GenBank/DDBJ whole genome shotgun (WGS) entry which is preliminary data.</text>
</comment>
<feature type="compositionally biased region" description="Polar residues" evidence="1">
    <location>
        <begin position="1"/>
        <end position="15"/>
    </location>
</feature>
<dbReference type="Proteomes" id="UP000499080">
    <property type="component" value="Unassembled WGS sequence"/>
</dbReference>
<evidence type="ECO:0000313" key="2">
    <source>
        <dbReference type="EMBL" id="GBN60346.1"/>
    </source>
</evidence>
<evidence type="ECO:0000313" key="3">
    <source>
        <dbReference type="Proteomes" id="UP000499080"/>
    </source>
</evidence>
<accession>A0A4Y2QDH5</accession>
<evidence type="ECO:0000256" key="1">
    <source>
        <dbReference type="SAM" id="MobiDB-lite"/>
    </source>
</evidence>
<organism evidence="2 3">
    <name type="scientific">Araneus ventricosus</name>
    <name type="common">Orbweaver spider</name>
    <name type="synonym">Epeira ventricosa</name>
    <dbReference type="NCBI Taxonomy" id="182803"/>
    <lineage>
        <taxon>Eukaryota</taxon>
        <taxon>Metazoa</taxon>
        <taxon>Ecdysozoa</taxon>
        <taxon>Arthropoda</taxon>
        <taxon>Chelicerata</taxon>
        <taxon>Arachnida</taxon>
        <taxon>Araneae</taxon>
        <taxon>Araneomorphae</taxon>
        <taxon>Entelegynae</taxon>
        <taxon>Araneoidea</taxon>
        <taxon>Araneidae</taxon>
        <taxon>Araneus</taxon>
    </lineage>
</organism>
<protein>
    <submittedName>
        <fullName evidence="2">Uncharacterized protein</fullName>
    </submittedName>
</protein>
<reference evidence="2 3" key="1">
    <citation type="journal article" date="2019" name="Sci. Rep.">
        <title>Orb-weaving spider Araneus ventricosus genome elucidates the spidroin gene catalogue.</title>
        <authorList>
            <person name="Kono N."/>
            <person name="Nakamura H."/>
            <person name="Ohtoshi R."/>
            <person name="Moran D.A.P."/>
            <person name="Shinohara A."/>
            <person name="Yoshida Y."/>
            <person name="Fujiwara M."/>
            <person name="Mori M."/>
            <person name="Tomita M."/>
            <person name="Arakawa K."/>
        </authorList>
    </citation>
    <scope>NUCLEOTIDE SEQUENCE [LARGE SCALE GENOMIC DNA]</scope>
</reference>
<gene>
    <name evidence="2" type="ORF">AVEN_105910_1</name>
</gene>
<sequence length="88" mass="9253">MASGASLTQHHNTISRAHMGPIRSGIDVAVSPSQIAIVGSDDDNESDDAVGRIFYGRLASLEVECPDGRASFQELPSTLPPTMPKGMS</sequence>
<feature type="region of interest" description="Disordered" evidence="1">
    <location>
        <begin position="1"/>
        <end position="20"/>
    </location>
</feature>
<proteinExistence type="predicted"/>